<evidence type="ECO:0000313" key="11">
    <source>
        <dbReference type="Proteomes" id="UP000184188"/>
    </source>
</evidence>
<dbReference type="PANTHER" id="PTHR11009">
    <property type="entry name" value="DER1-LIKE PROTEIN, DERLIN"/>
    <property type="match status" value="1"/>
</dbReference>
<accession>A0A1L9SP13</accession>
<comment type="function">
    <text evidence="7">May be involved in the degradation of misfolded endoplasmic reticulum (ER) luminal proteins.</text>
</comment>
<proteinExistence type="inferred from homology"/>
<evidence type="ECO:0000256" key="7">
    <source>
        <dbReference type="RuleBase" id="RU363059"/>
    </source>
</evidence>
<dbReference type="OrthoDB" id="19102at2759"/>
<organism evidence="10 11">
    <name type="scientific">Penicilliopsis zonata CBS 506.65</name>
    <dbReference type="NCBI Taxonomy" id="1073090"/>
    <lineage>
        <taxon>Eukaryota</taxon>
        <taxon>Fungi</taxon>
        <taxon>Dikarya</taxon>
        <taxon>Ascomycota</taxon>
        <taxon>Pezizomycotina</taxon>
        <taxon>Eurotiomycetes</taxon>
        <taxon>Eurotiomycetidae</taxon>
        <taxon>Eurotiales</taxon>
        <taxon>Aspergillaceae</taxon>
        <taxon>Penicilliopsis</taxon>
    </lineage>
</organism>
<evidence type="ECO:0000256" key="3">
    <source>
        <dbReference type="ARBA" id="ARBA00022692"/>
    </source>
</evidence>
<evidence type="ECO:0000256" key="1">
    <source>
        <dbReference type="ARBA" id="ARBA00004477"/>
    </source>
</evidence>
<keyword evidence="5 7" id="KW-1133">Transmembrane helix</keyword>
<feature type="compositionally biased region" description="Low complexity" evidence="8">
    <location>
        <begin position="222"/>
        <end position="237"/>
    </location>
</feature>
<sequence>MLRVLFILTFIQSTLVHVNLVPGWHSVFVSELILKFPPQIWRIFTPFVLTEPNISFIFDLYFLYFYGVALERDSSRFSAPGDFLTYVFVVGIFVLFTAGFLMKAPILLPALLVAFSYTYGQINRGRKVTFIVLPMRVEVVPWATIALAPITRSWYSALVLSTGLAAGHLYEFLTQLYPSYGSGRNYITTPALVRGLFLSSSNGTHATAPNTNRGQSTTQQPSGGWSSSFSGRWNSRGAGRRLGSG</sequence>
<keyword evidence="6 7" id="KW-0472">Membrane</keyword>
<dbReference type="AlphaFoldDB" id="A0A1L9SP13"/>
<keyword evidence="3 7" id="KW-0812">Transmembrane</keyword>
<feature type="transmembrane region" description="Helical" evidence="7">
    <location>
        <begin position="53"/>
        <end position="71"/>
    </location>
</feature>
<comment type="similarity">
    <text evidence="2 7">Belongs to the derlin family.</text>
</comment>
<dbReference type="STRING" id="1073090.A0A1L9SP13"/>
<evidence type="ECO:0000256" key="2">
    <source>
        <dbReference type="ARBA" id="ARBA00008917"/>
    </source>
</evidence>
<dbReference type="GO" id="GO:0005789">
    <property type="term" value="C:endoplasmic reticulum membrane"/>
    <property type="evidence" value="ECO:0007669"/>
    <property type="project" value="UniProtKB-SubCell"/>
</dbReference>
<feature type="signal peptide" evidence="9">
    <location>
        <begin position="1"/>
        <end position="16"/>
    </location>
</feature>
<dbReference type="EMBL" id="KV878338">
    <property type="protein sequence ID" value="OJJ48784.1"/>
    <property type="molecule type" value="Genomic_DNA"/>
</dbReference>
<evidence type="ECO:0000256" key="9">
    <source>
        <dbReference type="SAM" id="SignalP"/>
    </source>
</evidence>
<evidence type="ECO:0000256" key="6">
    <source>
        <dbReference type="ARBA" id="ARBA00023136"/>
    </source>
</evidence>
<dbReference type="RefSeq" id="XP_022583294.1">
    <property type="nucleotide sequence ID" value="XM_022730402.1"/>
</dbReference>
<dbReference type="Pfam" id="PF04511">
    <property type="entry name" value="DER1"/>
    <property type="match status" value="1"/>
</dbReference>
<name>A0A1L9SP13_9EURO</name>
<dbReference type="Proteomes" id="UP000184188">
    <property type="component" value="Unassembled WGS sequence"/>
</dbReference>
<feature type="chain" id="PRO_5012295885" description="Derlin" evidence="9">
    <location>
        <begin position="17"/>
        <end position="245"/>
    </location>
</feature>
<dbReference type="SUPFAM" id="SSF144091">
    <property type="entry name" value="Rhomboid-like"/>
    <property type="match status" value="1"/>
</dbReference>
<keyword evidence="9" id="KW-0732">Signal</keyword>
<feature type="compositionally biased region" description="Polar residues" evidence="8">
    <location>
        <begin position="204"/>
        <end position="221"/>
    </location>
</feature>
<dbReference type="GO" id="GO:0006950">
    <property type="term" value="P:response to stress"/>
    <property type="evidence" value="ECO:0007669"/>
    <property type="project" value="UniProtKB-ARBA"/>
</dbReference>
<feature type="region of interest" description="Disordered" evidence="8">
    <location>
        <begin position="204"/>
        <end position="245"/>
    </location>
</feature>
<evidence type="ECO:0000313" key="10">
    <source>
        <dbReference type="EMBL" id="OJJ48784.1"/>
    </source>
</evidence>
<reference evidence="11" key="1">
    <citation type="journal article" date="2017" name="Genome Biol.">
        <title>Comparative genomics reveals high biological diversity and specific adaptations in the industrially and medically important fungal genus Aspergillus.</title>
        <authorList>
            <person name="de Vries R.P."/>
            <person name="Riley R."/>
            <person name="Wiebenga A."/>
            <person name="Aguilar-Osorio G."/>
            <person name="Amillis S."/>
            <person name="Uchima C.A."/>
            <person name="Anderluh G."/>
            <person name="Asadollahi M."/>
            <person name="Askin M."/>
            <person name="Barry K."/>
            <person name="Battaglia E."/>
            <person name="Bayram O."/>
            <person name="Benocci T."/>
            <person name="Braus-Stromeyer S.A."/>
            <person name="Caldana C."/>
            <person name="Canovas D."/>
            <person name="Cerqueira G.C."/>
            <person name="Chen F."/>
            <person name="Chen W."/>
            <person name="Choi C."/>
            <person name="Clum A."/>
            <person name="Dos Santos R.A."/>
            <person name="Damasio A.R."/>
            <person name="Diallinas G."/>
            <person name="Emri T."/>
            <person name="Fekete E."/>
            <person name="Flipphi M."/>
            <person name="Freyberg S."/>
            <person name="Gallo A."/>
            <person name="Gournas C."/>
            <person name="Habgood R."/>
            <person name="Hainaut M."/>
            <person name="Harispe M.L."/>
            <person name="Henrissat B."/>
            <person name="Hilden K.S."/>
            <person name="Hope R."/>
            <person name="Hossain A."/>
            <person name="Karabika E."/>
            <person name="Karaffa L."/>
            <person name="Karanyi Z."/>
            <person name="Krasevec N."/>
            <person name="Kuo A."/>
            <person name="Kusch H."/>
            <person name="LaButti K."/>
            <person name="Lagendijk E.L."/>
            <person name="Lapidus A."/>
            <person name="Levasseur A."/>
            <person name="Lindquist E."/>
            <person name="Lipzen A."/>
            <person name="Logrieco A.F."/>
            <person name="MacCabe A."/>
            <person name="Maekelae M.R."/>
            <person name="Malavazi I."/>
            <person name="Melin P."/>
            <person name="Meyer V."/>
            <person name="Mielnichuk N."/>
            <person name="Miskei M."/>
            <person name="Molnar A.P."/>
            <person name="Mule G."/>
            <person name="Ngan C.Y."/>
            <person name="Orejas M."/>
            <person name="Orosz E."/>
            <person name="Ouedraogo J.P."/>
            <person name="Overkamp K.M."/>
            <person name="Park H.-S."/>
            <person name="Perrone G."/>
            <person name="Piumi F."/>
            <person name="Punt P.J."/>
            <person name="Ram A.F."/>
            <person name="Ramon A."/>
            <person name="Rauscher S."/>
            <person name="Record E."/>
            <person name="Riano-Pachon D.M."/>
            <person name="Robert V."/>
            <person name="Roehrig J."/>
            <person name="Ruller R."/>
            <person name="Salamov A."/>
            <person name="Salih N.S."/>
            <person name="Samson R.A."/>
            <person name="Sandor E."/>
            <person name="Sanguinetti M."/>
            <person name="Schuetze T."/>
            <person name="Sepcic K."/>
            <person name="Shelest E."/>
            <person name="Sherlock G."/>
            <person name="Sophianopoulou V."/>
            <person name="Squina F.M."/>
            <person name="Sun H."/>
            <person name="Susca A."/>
            <person name="Todd R.B."/>
            <person name="Tsang A."/>
            <person name="Unkles S.E."/>
            <person name="van de Wiele N."/>
            <person name="van Rossen-Uffink D."/>
            <person name="Oliveira J.V."/>
            <person name="Vesth T.C."/>
            <person name="Visser J."/>
            <person name="Yu J.-H."/>
            <person name="Zhou M."/>
            <person name="Andersen M.R."/>
            <person name="Archer D.B."/>
            <person name="Baker S.E."/>
            <person name="Benoit I."/>
            <person name="Brakhage A.A."/>
            <person name="Braus G.H."/>
            <person name="Fischer R."/>
            <person name="Frisvad J.C."/>
            <person name="Goldman G.H."/>
            <person name="Houbraken J."/>
            <person name="Oakley B."/>
            <person name="Pocsi I."/>
            <person name="Scazzocchio C."/>
            <person name="Seiboth B."/>
            <person name="vanKuyk P.A."/>
            <person name="Wortman J."/>
            <person name="Dyer P.S."/>
            <person name="Grigoriev I.V."/>
        </authorList>
    </citation>
    <scope>NUCLEOTIDE SEQUENCE [LARGE SCALE GENOMIC DNA]</scope>
    <source>
        <strain evidence="11">CBS 506.65</strain>
    </source>
</reference>
<dbReference type="VEuPathDB" id="FungiDB:ASPZODRAFT_90635"/>
<keyword evidence="4 7" id="KW-0256">Endoplasmic reticulum</keyword>
<evidence type="ECO:0000256" key="4">
    <source>
        <dbReference type="ARBA" id="ARBA00022824"/>
    </source>
</evidence>
<gene>
    <name evidence="10" type="ORF">ASPZODRAFT_90635</name>
</gene>
<dbReference type="GeneID" id="34616866"/>
<dbReference type="InterPro" id="IPR007599">
    <property type="entry name" value="DER1"/>
</dbReference>
<evidence type="ECO:0000256" key="5">
    <source>
        <dbReference type="ARBA" id="ARBA00022989"/>
    </source>
</evidence>
<dbReference type="InterPro" id="IPR035952">
    <property type="entry name" value="Rhomboid-like_sf"/>
</dbReference>
<protein>
    <recommendedName>
        <fullName evidence="7">Derlin</fullName>
    </recommendedName>
</protein>
<comment type="caution">
    <text evidence="7">Lacks conserved residue(s) required for the propagation of feature annotation.</text>
</comment>
<evidence type="ECO:0000256" key="8">
    <source>
        <dbReference type="SAM" id="MobiDB-lite"/>
    </source>
</evidence>
<keyword evidence="11" id="KW-1185">Reference proteome</keyword>
<feature type="transmembrane region" description="Helical" evidence="7">
    <location>
        <begin position="83"/>
        <end position="100"/>
    </location>
</feature>
<comment type="subcellular location">
    <subcellularLocation>
        <location evidence="1 7">Endoplasmic reticulum membrane</location>
        <topology evidence="1 7">Multi-pass membrane protein</topology>
    </subcellularLocation>
</comment>